<proteinExistence type="predicted"/>
<comment type="caution">
    <text evidence="1">The sequence shown here is derived from an EMBL/GenBank/DDBJ whole genome shotgun (WGS) entry which is preliminary data.</text>
</comment>
<evidence type="ECO:0000313" key="2">
    <source>
        <dbReference type="Proteomes" id="UP001239795"/>
    </source>
</evidence>
<sequence>MHDLGPIQMPVHISEVIPASSSAAPETAIRVTMKRRSLKCRTCQFVQRHGLR</sequence>
<organism evidence="1 2">
    <name type="scientific">Colletotrichum melonis</name>
    <dbReference type="NCBI Taxonomy" id="1209925"/>
    <lineage>
        <taxon>Eukaryota</taxon>
        <taxon>Fungi</taxon>
        <taxon>Dikarya</taxon>
        <taxon>Ascomycota</taxon>
        <taxon>Pezizomycotina</taxon>
        <taxon>Sordariomycetes</taxon>
        <taxon>Hypocreomycetidae</taxon>
        <taxon>Glomerellales</taxon>
        <taxon>Glomerellaceae</taxon>
        <taxon>Colletotrichum</taxon>
        <taxon>Colletotrichum acutatum species complex</taxon>
    </lineage>
</organism>
<name>A0AAI9UAC7_9PEZI</name>
<evidence type="ECO:0000313" key="1">
    <source>
        <dbReference type="EMBL" id="KAK1454685.1"/>
    </source>
</evidence>
<keyword evidence="2" id="KW-1185">Reference proteome</keyword>
<protein>
    <submittedName>
        <fullName evidence="1">Uncharacterized protein</fullName>
    </submittedName>
</protein>
<dbReference type="AlphaFoldDB" id="A0AAI9UAC7"/>
<accession>A0AAI9UAC7</accession>
<dbReference type="Proteomes" id="UP001239795">
    <property type="component" value="Unassembled WGS sequence"/>
</dbReference>
<dbReference type="EMBL" id="MLGG01000024">
    <property type="protein sequence ID" value="KAK1454685.1"/>
    <property type="molecule type" value="Genomic_DNA"/>
</dbReference>
<reference evidence="1 2" key="1">
    <citation type="submission" date="2016-10" db="EMBL/GenBank/DDBJ databases">
        <title>The genome sequence of Colletotrichum fioriniae PJ7.</title>
        <authorList>
            <person name="Baroncelli R."/>
        </authorList>
    </citation>
    <scope>NUCLEOTIDE SEQUENCE [LARGE SCALE GENOMIC DNA]</scope>
    <source>
        <strain evidence="1">Col 31</strain>
    </source>
</reference>
<gene>
    <name evidence="1" type="ORF">CMEL01_03445</name>
</gene>